<feature type="transmembrane region" description="Helical" evidence="2">
    <location>
        <begin position="30"/>
        <end position="58"/>
    </location>
</feature>
<keyword evidence="2" id="KW-1133">Transmembrane helix</keyword>
<feature type="domain" description="DUF6286" evidence="3">
    <location>
        <begin position="88"/>
        <end position="187"/>
    </location>
</feature>
<evidence type="ECO:0000313" key="5">
    <source>
        <dbReference type="Proteomes" id="UP000238083"/>
    </source>
</evidence>
<dbReference type="AlphaFoldDB" id="A0A2T0R4Y7"/>
<dbReference type="Pfam" id="PF19803">
    <property type="entry name" value="DUF6286"/>
    <property type="match status" value="1"/>
</dbReference>
<accession>A0A2T0R4Y7</accession>
<evidence type="ECO:0000256" key="2">
    <source>
        <dbReference type="SAM" id="Phobius"/>
    </source>
</evidence>
<comment type="caution">
    <text evidence="4">The sequence shown here is derived from an EMBL/GenBank/DDBJ whole genome shotgun (WGS) entry which is preliminary data.</text>
</comment>
<evidence type="ECO:0000259" key="3">
    <source>
        <dbReference type="Pfam" id="PF19803"/>
    </source>
</evidence>
<proteinExistence type="predicted"/>
<sequence>MTTTPTNSPSRGRAPMPAASQRTGTGHIGWIGPVLAVLLLALAAVLIHEALLAAGAFASTSWLAWTVQSLRGFAPTAWLIPVGIVLALIGVWLLVTALRPRTRNTLPLTSRTGVFLHTRDVARLASGAARDVDGVLSAASTSTRRAISVTITATGDSTGQMTHQVQAAVARAVGALASPPRVKVRTRTTGTSTGSSSDTAADTGAGTTLGGEHR</sequence>
<reference evidence="4 5" key="1">
    <citation type="submission" date="2018-03" db="EMBL/GenBank/DDBJ databases">
        <title>Genomic Encyclopedia of Archaeal and Bacterial Type Strains, Phase II (KMG-II): from individual species to whole genera.</title>
        <authorList>
            <person name="Goeker M."/>
        </authorList>
    </citation>
    <scope>NUCLEOTIDE SEQUENCE [LARGE SCALE GENOMIC DNA]</scope>
    <source>
        <strain evidence="4 5">DSM 19711</strain>
    </source>
</reference>
<feature type="transmembrane region" description="Helical" evidence="2">
    <location>
        <begin position="78"/>
        <end position="98"/>
    </location>
</feature>
<name>A0A2T0R4Y7_9ACTN</name>
<evidence type="ECO:0000313" key="4">
    <source>
        <dbReference type="EMBL" id="PRY15372.1"/>
    </source>
</evidence>
<feature type="region of interest" description="Disordered" evidence="1">
    <location>
        <begin position="1"/>
        <end position="21"/>
    </location>
</feature>
<feature type="compositionally biased region" description="Low complexity" evidence="1">
    <location>
        <begin position="187"/>
        <end position="206"/>
    </location>
</feature>
<keyword evidence="5" id="KW-1185">Reference proteome</keyword>
<protein>
    <recommendedName>
        <fullName evidence="3">DUF6286 domain-containing protein</fullName>
    </recommendedName>
</protein>
<dbReference type="OrthoDB" id="5197468at2"/>
<dbReference type="Proteomes" id="UP000238083">
    <property type="component" value="Unassembled WGS sequence"/>
</dbReference>
<dbReference type="InterPro" id="IPR046253">
    <property type="entry name" value="DUF6286"/>
</dbReference>
<gene>
    <name evidence="4" type="ORF">CLV37_105300</name>
</gene>
<keyword evidence="2" id="KW-0472">Membrane</keyword>
<dbReference type="EMBL" id="PVZF01000005">
    <property type="protein sequence ID" value="PRY15372.1"/>
    <property type="molecule type" value="Genomic_DNA"/>
</dbReference>
<feature type="region of interest" description="Disordered" evidence="1">
    <location>
        <begin position="179"/>
        <end position="214"/>
    </location>
</feature>
<feature type="compositionally biased region" description="Polar residues" evidence="1">
    <location>
        <begin position="1"/>
        <end position="10"/>
    </location>
</feature>
<evidence type="ECO:0000256" key="1">
    <source>
        <dbReference type="SAM" id="MobiDB-lite"/>
    </source>
</evidence>
<organism evidence="4 5">
    <name type="scientific">Kineococcus rhizosphaerae</name>
    <dbReference type="NCBI Taxonomy" id="559628"/>
    <lineage>
        <taxon>Bacteria</taxon>
        <taxon>Bacillati</taxon>
        <taxon>Actinomycetota</taxon>
        <taxon>Actinomycetes</taxon>
        <taxon>Kineosporiales</taxon>
        <taxon>Kineosporiaceae</taxon>
        <taxon>Kineococcus</taxon>
    </lineage>
</organism>
<keyword evidence="2" id="KW-0812">Transmembrane</keyword>